<organism evidence="1 2">
    <name type="scientific">Soonwooa buanensis</name>
    <dbReference type="NCBI Taxonomy" id="619805"/>
    <lineage>
        <taxon>Bacteria</taxon>
        <taxon>Pseudomonadati</taxon>
        <taxon>Bacteroidota</taxon>
        <taxon>Flavobacteriia</taxon>
        <taxon>Flavobacteriales</taxon>
        <taxon>Weeksellaceae</taxon>
        <taxon>Chryseobacterium group</taxon>
        <taxon>Soonwooa</taxon>
    </lineage>
</organism>
<proteinExistence type="predicted"/>
<name>A0A1T5CWE3_9FLAO</name>
<dbReference type="EMBL" id="FUYZ01000001">
    <property type="protein sequence ID" value="SKB63656.1"/>
    <property type="molecule type" value="Genomic_DNA"/>
</dbReference>
<evidence type="ECO:0000313" key="1">
    <source>
        <dbReference type="EMBL" id="SKB63656.1"/>
    </source>
</evidence>
<dbReference type="Proteomes" id="UP000191112">
    <property type="component" value="Unassembled WGS sequence"/>
</dbReference>
<dbReference type="OrthoDB" id="1327410at2"/>
<protein>
    <recommendedName>
        <fullName evidence="3">Terminase-like family protein</fullName>
    </recommendedName>
</protein>
<evidence type="ECO:0008006" key="3">
    <source>
        <dbReference type="Google" id="ProtNLM"/>
    </source>
</evidence>
<dbReference type="AlphaFoldDB" id="A0A1T5CWE3"/>
<dbReference type="InterPro" id="IPR027417">
    <property type="entry name" value="P-loop_NTPase"/>
</dbReference>
<dbReference type="RefSeq" id="WP_079665695.1">
    <property type="nucleotide sequence ID" value="NZ_FUYZ01000001.1"/>
</dbReference>
<sequence>MAFVKQQTKDDKLALDFWDEYYKNLSNTDLVDKFEDEDLKHQRIAKLEADPEEWFKYYFHKYCTHEPMPFHKRSTKRVLNNPEFYEVRPWSRELSKSGRAMMEFIYLALTGKKKFIILGSATNESAVKLLKPFKLAFEKNQRIINDYGTQQNYGHWREDQFTIRRGAMFIAVGAGNAPRGARNEEVRPDAILMDDFDTDEACRNEETVEKNWSWFEKALYATRSISSPLLVLFNGNIIAENCCIKKAMEMADFYEIVNIRDENGKSTWPNKNTEELIDRVLSKISMASIQGEYFNNPIVLGKVFKEIYFGKMQPLNKYKYLVAYTDPSYKGGKKNDFKATMLIGKWKDQYHIIWARCAQTSTDEMVEWQYDILKFVNDKAAVYLYIEYPSIDEPLKRSLKKKNKKHNRVLSLKADERDKPDKFYRIESNLEPLNRNGHLIFNEELEGTPQMKEIEFQFKALSPKSRAHDDAPDAVEGGVWIINHKQHLFQQSAPPKVFNLKKTKNRY</sequence>
<reference evidence="1 2" key="1">
    <citation type="submission" date="2017-02" db="EMBL/GenBank/DDBJ databases">
        <authorList>
            <person name="Peterson S.W."/>
        </authorList>
    </citation>
    <scope>NUCLEOTIDE SEQUENCE [LARGE SCALE GENOMIC DNA]</scope>
    <source>
        <strain evidence="1 2">DSM 22323</strain>
    </source>
</reference>
<evidence type="ECO:0000313" key="2">
    <source>
        <dbReference type="Proteomes" id="UP000191112"/>
    </source>
</evidence>
<gene>
    <name evidence="1" type="ORF">SAMN05660477_00407</name>
</gene>
<dbReference type="Gene3D" id="3.40.50.300">
    <property type="entry name" value="P-loop containing nucleotide triphosphate hydrolases"/>
    <property type="match status" value="1"/>
</dbReference>
<accession>A0A1T5CWE3</accession>
<keyword evidence="2" id="KW-1185">Reference proteome</keyword>
<dbReference type="STRING" id="619805.SAMN05660477_00407"/>